<dbReference type="InterPro" id="IPR036568">
    <property type="entry name" value="GGCT-like_sf"/>
</dbReference>
<dbReference type="GO" id="GO:0016740">
    <property type="term" value="F:transferase activity"/>
    <property type="evidence" value="ECO:0007669"/>
    <property type="project" value="UniProtKB-KW"/>
</dbReference>
<dbReference type="SUPFAM" id="SSF110857">
    <property type="entry name" value="Gamma-glutamyl cyclotransferase-like"/>
    <property type="match status" value="1"/>
</dbReference>
<dbReference type="EMBL" id="SOAZ01000013">
    <property type="protein sequence ID" value="TDT56486.1"/>
    <property type="molecule type" value="Genomic_DNA"/>
</dbReference>
<evidence type="ECO:0000259" key="1">
    <source>
        <dbReference type="Pfam" id="PF06094"/>
    </source>
</evidence>
<dbReference type="RefSeq" id="WP_133628376.1">
    <property type="nucleotide sequence ID" value="NZ_SOAZ01000013.1"/>
</dbReference>
<dbReference type="Pfam" id="PF06094">
    <property type="entry name" value="GGACT"/>
    <property type="match status" value="1"/>
</dbReference>
<dbReference type="InterPro" id="IPR013024">
    <property type="entry name" value="GGCT-like"/>
</dbReference>
<dbReference type="OrthoDB" id="8538589at2"/>
<name>A0A4R7KM71_9CLOT</name>
<reference evidence="2 3" key="1">
    <citation type="submission" date="2019-03" db="EMBL/GenBank/DDBJ databases">
        <title>Genomic Encyclopedia of Type Strains, Phase IV (KMG-IV): sequencing the most valuable type-strain genomes for metagenomic binning, comparative biology and taxonomic classification.</title>
        <authorList>
            <person name="Goeker M."/>
        </authorList>
    </citation>
    <scope>NUCLEOTIDE SEQUENCE [LARGE SCALE GENOMIC DNA]</scope>
    <source>
        <strain evidence="2 3">DSM 24455</strain>
    </source>
</reference>
<sequence>MKEIKLFTYGTLMKDFQNYDIYLKKYVKSIEEAYVYGTLYHLKDKECPALVEGFDKVYGEVITLLDDDNFTVLKQIDELEKHFNGSPDRIAFVRKGLEVYFKDGKKELIYGYIFVDREILSEDNAVYIEGGSWKRYMERKNKILA</sequence>
<dbReference type="Proteomes" id="UP000295325">
    <property type="component" value="Unassembled WGS sequence"/>
</dbReference>
<keyword evidence="2" id="KW-0808">Transferase</keyword>
<protein>
    <submittedName>
        <fullName evidence="2">Gamma-glutamylcyclotransferase (GGCT)/AIG2-like uncharacterized protein YtfP</fullName>
    </submittedName>
</protein>
<proteinExistence type="predicted"/>
<accession>A0A4R7KM71</accession>
<dbReference type="InterPro" id="IPR009288">
    <property type="entry name" value="AIG2-like_dom"/>
</dbReference>
<feature type="domain" description="Gamma-glutamylcyclotransferase AIG2-like" evidence="1">
    <location>
        <begin position="6"/>
        <end position="134"/>
    </location>
</feature>
<dbReference type="Gene3D" id="3.10.490.10">
    <property type="entry name" value="Gamma-glutamyl cyclotransferase-like"/>
    <property type="match status" value="1"/>
</dbReference>
<dbReference type="CDD" id="cd06661">
    <property type="entry name" value="GGCT_like"/>
    <property type="match status" value="1"/>
</dbReference>
<organism evidence="2 3">
    <name type="scientific">Fonticella tunisiensis</name>
    <dbReference type="NCBI Taxonomy" id="1096341"/>
    <lineage>
        <taxon>Bacteria</taxon>
        <taxon>Bacillati</taxon>
        <taxon>Bacillota</taxon>
        <taxon>Clostridia</taxon>
        <taxon>Eubacteriales</taxon>
        <taxon>Clostridiaceae</taxon>
        <taxon>Fonticella</taxon>
    </lineage>
</organism>
<dbReference type="AlphaFoldDB" id="A0A4R7KM71"/>
<gene>
    <name evidence="2" type="ORF">EDD71_11329</name>
</gene>
<evidence type="ECO:0000313" key="2">
    <source>
        <dbReference type="EMBL" id="TDT56486.1"/>
    </source>
</evidence>
<keyword evidence="3" id="KW-1185">Reference proteome</keyword>
<evidence type="ECO:0000313" key="3">
    <source>
        <dbReference type="Proteomes" id="UP000295325"/>
    </source>
</evidence>
<comment type="caution">
    <text evidence="2">The sequence shown here is derived from an EMBL/GenBank/DDBJ whole genome shotgun (WGS) entry which is preliminary data.</text>
</comment>